<feature type="domain" description="Hemerythrin-like" evidence="1">
    <location>
        <begin position="3"/>
        <end position="130"/>
    </location>
</feature>
<organism evidence="2 3">
    <name type="scientific">Sphingomonas kyeonggiensis</name>
    <dbReference type="NCBI Taxonomy" id="1268553"/>
    <lineage>
        <taxon>Bacteria</taxon>
        <taxon>Pseudomonadati</taxon>
        <taxon>Pseudomonadota</taxon>
        <taxon>Alphaproteobacteria</taxon>
        <taxon>Sphingomonadales</taxon>
        <taxon>Sphingomonadaceae</taxon>
        <taxon>Sphingomonas</taxon>
    </lineage>
</organism>
<dbReference type="AlphaFoldDB" id="A0A7W6JS17"/>
<evidence type="ECO:0000313" key="3">
    <source>
        <dbReference type="Proteomes" id="UP000557392"/>
    </source>
</evidence>
<accession>A0A7W6JS17</accession>
<dbReference type="Pfam" id="PF01814">
    <property type="entry name" value="Hemerythrin"/>
    <property type="match status" value="1"/>
</dbReference>
<reference evidence="2 3" key="1">
    <citation type="submission" date="2020-08" db="EMBL/GenBank/DDBJ databases">
        <title>Genomic Encyclopedia of Type Strains, Phase IV (KMG-IV): sequencing the most valuable type-strain genomes for metagenomic binning, comparative biology and taxonomic classification.</title>
        <authorList>
            <person name="Goeker M."/>
        </authorList>
    </citation>
    <scope>NUCLEOTIDE SEQUENCE [LARGE SCALE GENOMIC DNA]</scope>
    <source>
        <strain evidence="2 3">DSM 101806</strain>
    </source>
</reference>
<gene>
    <name evidence="2" type="ORF">GGR46_002113</name>
</gene>
<evidence type="ECO:0000259" key="1">
    <source>
        <dbReference type="Pfam" id="PF01814"/>
    </source>
</evidence>
<protein>
    <submittedName>
        <fullName evidence="2">Iron-sulfur cluster repair protein YtfE (RIC family)</fullName>
    </submittedName>
</protein>
<name>A0A7W6JS17_9SPHN</name>
<dbReference type="RefSeq" id="WP_183997432.1">
    <property type="nucleotide sequence ID" value="NZ_JACIEH010000002.1"/>
</dbReference>
<sequence length="145" mass="16319">MSYERLIAEHALIDAALARLEALVAAAVPDIPAVIIGLADLSNELAHHLAHEDSFIYPRLIQGRNPQARRVAERFVEDFDELRGAWNLYLREWTSDCIAGDWEIFRIETGTMIVRLAQRVKAENALLYAEALRTGAVPLRDQRAA</sequence>
<evidence type="ECO:0000313" key="2">
    <source>
        <dbReference type="EMBL" id="MBB4098549.1"/>
    </source>
</evidence>
<proteinExistence type="predicted"/>
<keyword evidence="3" id="KW-1185">Reference proteome</keyword>
<dbReference type="EMBL" id="JACIEH010000002">
    <property type="protein sequence ID" value="MBB4098549.1"/>
    <property type="molecule type" value="Genomic_DNA"/>
</dbReference>
<dbReference type="Proteomes" id="UP000557392">
    <property type="component" value="Unassembled WGS sequence"/>
</dbReference>
<dbReference type="InterPro" id="IPR012312">
    <property type="entry name" value="Hemerythrin-like"/>
</dbReference>
<comment type="caution">
    <text evidence="2">The sequence shown here is derived from an EMBL/GenBank/DDBJ whole genome shotgun (WGS) entry which is preliminary data.</text>
</comment>
<dbReference type="Gene3D" id="1.20.120.520">
    <property type="entry name" value="nmb1532 protein domain like"/>
    <property type="match status" value="1"/>
</dbReference>